<organism evidence="4 5">
    <name type="scientific">Leifsonia xyli subsp. xyli (strain CTCB07)</name>
    <dbReference type="NCBI Taxonomy" id="281090"/>
    <lineage>
        <taxon>Bacteria</taxon>
        <taxon>Bacillati</taxon>
        <taxon>Actinomycetota</taxon>
        <taxon>Actinomycetes</taxon>
        <taxon>Micrococcales</taxon>
        <taxon>Microbacteriaceae</taxon>
        <taxon>Leifsonia</taxon>
    </lineage>
</organism>
<dbReference type="InterPro" id="IPR036291">
    <property type="entry name" value="NAD(P)-bd_dom_sf"/>
</dbReference>
<keyword evidence="2" id="KW-0560">Oxidoreductase</keyword>
<evidence type="ECO:0000313" key="5">
    <source>
        <dbReference type="Proteomes" id="UP000001306"/>
    </source>
</evidence>
<evidence type="ECO:0000313" key="4">
    <source>
        <dbReference type="EMBL" id="AAT89428.1"/>
    </source>
</evidence>
<dbReference type="PRINTS" id="PR00081">
    <property type="entry name" value="GDHRDH"/>
</dbReference>
<protein>
    <submittedName>
        <fullName evidence="4">Oxidoreductase</fullName>
    </submittedName>
</protein>
<reference evidence="4 5" key="1">
    <citation type="journal article" date="2004" name="Mol. Plant Microbe Interact.">
        <title>The genome sequence of the Gram-positive sugarcane pathogen Leifsonia xyli subsp. xyli.</title>
        <authorList>
            <person name="Monteiro-Vitorello C.B."/>
            <person name="Camargo L.E.A."/>
            <person name="Van Sluys M.A."/>
            <person name="Kitajima J.P."/>
            <person name="Truffi D."/>
            <person name="do Amaral A.M."/>
            <person name="Harakava R."/>
            <person name="de Oliveira J.C.F."/>
            <person name="Wood D."/>
            <person name="de Oliveira M.C."/>
            <person name="Miyaki C.Y."/>
            <person name="Takita M.A."/>
            <person name="da Silva A.C.R."/>
            <person name="Furlan L.R."/>
            <person name="Carraro D.M."/>
            <person name="Camarotte G."/>
            <person name="Almeida N.F. Jr."/>
            <person name="Carrer H."/>
            <person name="Coutinho L.L."/>
            <person name="El-Dorry H.A."/>
            <person name="Ferro M.I.T."/>
            <person name="Gagliardi P.R."/>
            <person name="Giglioti E."/>
            <person name="Goldman M.H.S."/>
            <person name="Goldman G.H."/>
            <person name="Kimura E.T."/>
            <person name="Ferro E.S."/>
            <person name="Kuramae E.E."/>
            <person name="Lemos E.G.M."/>
            <person name="Lemos M.V.F."/>
            <person name="Mauro S.M.Z."/>
            <person name="Machado M.A."/>
            <person name="Marino C.L."/>
            <person name="Menck C.F."/>
            <person name="Nunes L.R."/>
            <person name="Oliveira R.C."/>
            <person name="Pereira G.G."/>
            <person name="Siqueira W."/>
            <person name="de Souza A.A."/>
            <person name="Tsai S.M."/>
            <person name="Zanca A.S."/>
            <person name="Simpson A.J.G."/>
            <person name="Brumbley S.M."/>
            <person name="Setubal J.C."/>
        </authorList>
    </citation>
    <scope>NUCLEOTIDE SEQUENCE [LARGE SCALE GENOMIC DNA]</scope>
    <source>
        <strain evidence="4 5">CTCB07</strain>
    </source>
</reference>
<dbReference type="Proteomes" id="UP000001306">
    <property type="component" value="Chromosome"/>
</dbReference>
<dbReference type="AlphaFoldDB" id="Q6ADW8"/>
<dbReference type="Pfam" id="PF00106">
    <property type="entry name" value="adh_short"/>
    <property type="match status" value="1"/>
</dbReference>
<evidence type="ECO:0000256" key="1">
    <source>
        <dbReference type="ARBA" id="ARBA00006484"/>
    </source>
</evidence>
<dbReference type="PANTHER" id="PTHR42760">
    <property type="entry name" value="SHORT-CHAIN DEHYDROGENASES/REDUCTASES FAMILY MEMBER"/>
    <property type="match status" value="1"/>
</dbReference>
<dbReference type="PANTHER" id="PTHR42760:SF133">
    <property type="entry name" value="3-OXOACYL-[ACYL-CARRIER-PROTEIN] REDUCTASE"/>
    <property type="match status" value="1"/>
</dbReference>
<dbReference type="eggNOG" id="COG1028">
    <property type="taxonomic scope" value="Bacteria"/>
</dbReference>
<evidence type="ECO:0000256" key="3">
    <source>
        <dbReference type="RuleBase" id="RU000363"/>
    </source>
</evidence>
<dbReference type="Gene3D" id="3.40.50.720">
    <property type="entry name" value="NAD(P)-binding Rossmann-like Domain"/>
    <property type="match status" value="1"/>
</dbReference>
<gene>
    <name evidence="4" type="primary">fabG5</name>
    <name evidence="4" type="ordered locus">Lxx16470</name>
</gene>
<dbReference type="GO" id="GO:0016616">
    <property type="term" value="F:oxidoreductase activity, acting on the CH-OH group of donors, NAD or NADP as acceptor"/>
    <property type="evidence" value="ECO:0007669"/>
    <property type="project" value="TreeGrafter"/>
</dbReference>
<dbReference type="HOGENOM" id="CLU_010194_1_0_11"/>
<keyword evidence="5" id="KW-1185">Reference proteome</keyword>
<accession>Q6ADW8</accession>
<dbReference type="FunFam" id="3.40.50.720:FF:000084">
    <property type="entry name" value="Short-chain dehydrogenase reductase"/>
    <property type="match status" value="1"/>
</dbReference>
<dbReference type="SUPFAM" id="SSF51735">
    <property type="entry name" value="NAD(P)-binding Rossmann-fold domains"/>
    <property type="match status" value="1"/>
</dbReference>
<dbReference type="KEGG" id="lxx:Lxx16470"/>
<proteinExistence type="inferred from homology"/>
<name>Q6ADW8_LEIXX</name>
<dbReference type="PRINTS" id="PR00080">
    <property type="entry name" value="SDRFAMILY"/>
</dbReference>
<dbReference type="InterPro" id="IPR002347">
    <property type="entry name" value="SDR_fam"/>
</dbReference>
<dbReference type="STRING" id="281090.Lxx16470"/>
<sequence length="264" mass="26906">MDMELTLRGKTALVTGASRGIGLATARTLVAEGVRVVGAARTITPELSEAAPLSVAGDLSTPDGARRVVEVALSELGGFDILVNNVGAGDADKLKPGGFLDADDAQWRNLLDLNLFSAVWTSRAALPSLIERHGAIVNVSSITSRVPATGPVGYSEAKAALTAFGKRLAEEFGPQGVRVNTVSPSPVGTGLWRDPDGFGSKVAETLGATHADFLAALPATFGVTSGRLVEPEEGAALIALLVSPVTASVLGADLVIDGGTVKTV</sequence>
<comment type="similarity">
    <text evidence="1 3">Belongs to the short-chain dehydrogenases/reductases (SDR) family.</text>
</comment>
<dbReference type="EMBL" id="AE016822">
    <property type="protein sequence ID" value="AAT89428.1"/>
    <property type="molecule type" value="Genomic_DNA"/>
</dbReference>
<evidence type="ECO:0000256" key="2">
    <source>
        <dbReference type="ARBA" id="ARBA00023002"/>
    </source>
</evidence>